<dbReference type="CDD" id="cd01355">
    <property type="entry name" value="AcnX"/>
    <property type="match status" value="1"/>
</dbReference>
<gene>
    <name evidence="10" type="ORF">OdinLCB4_003610</name>
</gene>
<comment type="function">
    <text evidence="4">Component of a hydro-lyase that catalyzes the dehydration of mevalonate 5-phosphate (MVA5P) to form trans-anhydromevalonate 5-phosphate (tAHMP). Involved in the archaeal mevalonate (MVA) pathway, which provides fundamental precursors for isoprenoid biosynthesis, such as isopentenyl diphosphate (IPP) and dimethylallyl diphosphate (DMAPP).</text>
</comment>
<comment type="similarity">
    <text evidence="5">Belongs to the AcnX type II large subunit family.</text>
</comment>
<dbReference type="PANTHER" id="PTHR36577">
    <property type="entry name" value="DUF521 DOMAIN PROTEIN (AFU_ORTHOLOGUE AFUA_6G00490)"/>
    <property type="match status" value="1"/>
</dbReference>
<evidence type="ECO:0000256" key="7">
    <source>
        <dbReference type="ARBA" id="ARBA00047176"/>
    </source>
</evidence>
<dbReference type="EMBL" id="CP091871">
    <property type="protein sequence ID" value="WEU40998.1"/>
    <property type="molecule type" value="Genomic_DNA"/>
</dbReference>
<dbReference type="InterPro" id="IPR015931">
    <property type="entry name" value="Acnase/IPM_dHydase_lsu_aba_1/3"/>
</dbReference>
<proteinExistence type="inferred from homology"/>
<reference evidence="10" key="1">
    <citation type="journal article" date="2017" name="Nature">
        <title>Asgard archaea illuminate the origin of eukaryotic cellular complexity.</title>
        <authorList>
            <person name="Zaremba-Niedzwiedzka K."/>
            <person name="Caceres E.F."/>
            <person name="Saw J.H."/>
            <person name="Backstrom D."/>
            <person name="Juzokaite L."/>
            <person name="Vancaester E."/>
            <person name="Seitz K.W."/>
            <person name="Anantharaman K."/>
            <person name="Starnawski P."/>
            <person name="Kjeldsen K.U."/>
            <person name="Scott M.B."/>
            <person name="Nunoura T."/>
            <person name="Banfield J.F."/>
            <person name="Schramm A."/>
            <person name="Baker B.J."/>
            <person name="Spang A."/>
            <person name="Ettema T.J.G."/>
        </authorList>
    </citation>
    <scope>NUCLEOTIDE SEQUENCE</scope>
    <source>
        <strain evidence="10">LCB_4</strain>
    </source>
</reference>
<keyword evidence="1" id="KW-0408">Iron</keyword>
<dbReference type="KEGG" id="oyw:OdinLCB4_003610"/>
<evidence type="ECO:0000259" key="9">
    <source>
        <dbReference type="Pfam" id="PF04412"/>
    </source>
</evidence>
<evidence type="ECO:0000313" key="10">
    <source>
        <dbReference type="EMBL" id="WEU40998.1"/>
    </source>
</evidence>
<dbReference type="Proteomes" id="UP000186851">
    <property type="component" value="Chromosome"/>
</dbReference>
<evidence type="ECO:0000256" key="1">
    <source>
        <dbReference type="ARBA" id="ARBA00023004"/>
    </source>
</evidence>
<organism evidence="10 11">
    <name type="scientific">Odinarchaeota yellowstonii (strain LCB_4)</name>
    <dbReference type="NCBI Taxonomy" id="1841599"/>
    <lineage>
        <taxon>Archaea</taxon>
        <taxon>Promethearchaeati</taxon>
        <taxon>Candidatus Odinarchaeota</taxon>
        <taxon>Candidatus Odinarchaeia</taxon>
        <taxon>Candidatus Odinarchaeales</taxon>
        <taxon>Candidatus Odinarchaeaceae</taxon>
        <taxon>Candidatus Odinarchaeum</taxon>
    </lineage>
</organism>
<keyword evidence="2" id="KW-0456">Lyase</keyword>
<protein>
    <recommendedName>
        <fullName evidence="8">Phosphomevalonate dehydratase large subunit</fullName>
        <ecNumber evidence="7">4.2.1.182</ecNumber>
    </recommendedName>
</protein>
<dbReference type="AlphaFoldDB" id="A0AAF0D3L2"/>
<dbReference type="EC" id="4.2.1.182" evidence="7"/>
<evidence type="ECO:0000256" key="2">
    <source>
        <dbReference type="ARBA" id="ARBA00023239"/>
    </source>
</evidence>
<accession>A0AAF0D3L2</accession>
<evidence type="ECO:0000256" key="4">
    <source>
        <dbReference type="ARBA" id="ARBA00045299"/>
    </source>
</evidence>
<evidence type="ECO:0000313" key="11">
    <source>
        <dbReference type="Proteomes" id="UP000186851"/>
    </source>
</evidence>
<reference evidence="10" key="2">
    <citation type="journal article" date="2022" name="Nat. Microbiol.">
        <title>A closed Candidatus Odinarchaeum chromosome exposes Asgard archaeal viruses.</title>
        <authorList>
            <person name="Tamarit D."/>
            <person name="Caceres E.F."/>
            <person name="Krupovic M."/>
            <person name="Nijland R."/>
            <person name="Eme L."/>
            <person name="Robinson N.P."/>
            <person name="Ettema T.J.G."/>
        </authorList>
    </citation>
    <scope>NUCLEOTIDE SEQUENCE</scope>
    <source>
        <strain evidence="10">LCB_4</strain>
    </source>
</reference>
<name>A0AAF0D3L2_ODILC</name>
<evidence type="ECO:0000256" key="5">
    <source>
        <dbReference type="ARBA" id="ARBA00046333"/>
    </source>
</evidence>
<dbReference type="PANTHER" id="PTHR36577:SF3">
    <property type="entry name" value="DUF521 DOMAIN PROTEIN (AFU_ORTHOLOGUE AFUA_6G00490)"/>
    <property type="match status" value="1"/>
</dbReference>
<feature type="domain" description="Phosphomevalonate dehydratase large subunit-like" evidence="9">
    <location>
        <begin position="1"/>
        <end position="394"/>
    </location>
</feature>
<dbReference type="InterPro" id="IPR036008">
    <property type="entry name" value="Aconitase_4Fe-4S_dom"/>
</dbReference>
<dbReference type="SUPFAM" id="SSF53732">
    <property type="entry name" value="Aconitase iron-sulfur domain"/>
    <property type="match status" value="1"/>
</dbReference>
<dbReference type="Pfam" id="PF04412">
    <property type="entry name" value="AcnX"/>
    <property type="match status" value="1"/>
</dbReference>
<comment type="catalytic activity">
    <reaction evidence="3">
        <text>(R)-5-phosphomevalonate = (2E)-3-methyl-5-phosphooxypent-2-enoate + H2O</text>
        <dbReference type="Rhea" id="RHEA:78975"/>
        <dbReference type="ChEBI" id="CHEBI:15377"/>
        <dbReference type="ChEBI" id="CHEBI:58146"/>
        <dbReference type="ChEBI" id="CHEBI:229665"/>
        <dbReference type="EC" id="4.2.1.182"/>
    </reaction>
    <physiologicalReaction direction="left-to-right" evidence="3">
        <dbReference type="Rhea" id="RHEA:78976"/>
    </physiologicalReaction>
</comment>
<dbReference type="InterPro" id="IPR007506">
    <property type="entry name" value="PMDh-L-like_dom"/>
</dbReference>
<sequence length="398" mass="43133">MYLSKEEEKILSGESGVTLQKAMQLLVTLGDVFKADRLLDIKSAQISGVSYKNIGDAGAEFIRDMARLKNVIKITATLNPAGMDFKDWVKMKIPTSFAEKQLEIIRCFARMGAIPSCTCTPYLIGNLPVRGQHIAWAESSAVSYANSIIGAKTNREGGPISLAASIIGKTPNYGLHIDENRIPNVLVKVKADLKSTLDYSLLGYYMGSILVKGIPVIEGVKSFSLEDAKSLCAAAASSGSIALYYISGITPLPAGWRESEKEDKIEITEQELKNTLEKFNPSVDVDIVTLGCPHATINEIRQVADLIKNKRIKSGKTLWICTSSVNKEISRRLGYSKIIEKAGGVIAADTCMVVAPLEQMGYTALATNSAKAAHYVPSSCNIPSKLCSLEECIKMIAE</sequence>
<evidence type="ECO:0000256" key="3">
    <source>
        <dbReference type="ARBA" id="ARBA00045120"/>
    </source>
</evidence>
<evidence type="ECO:0000256" key="8">
    <source>
        <dbReference type="ARBA" id="ARBA00047196"/>
    </source>
</evidence>
<evidence type="ECO:0000256" key="6">
    <source>
        <dbReference type="ARBA" id="ARBA00046520"/>
    </source>
</evidence>
<dbReference type="GO" id="GO:0016829">
    <property type="term" value="F:lyase activity"/>
    <property type="evidence" value="ECO:0007669"/>
    <property type="project" value="UniProtKB-KW"/>
</dbReference>
<comment type="subunit">
    <text evidence="6">Heterodimer composed of a large subunit (PMDh-L) and a small subunit (PMDh-S).</text>
</comment>
<dbReference type="Gene3D" id="3.30.499.10">
    <property type="entry name" value="Aconitase, domain 3"/>
    <property type="match status" value="1"/>
</dbReference>